<evidence type="ECO:0008006" key="4">
    <source>
        <dbReference type="Google" id="ProtNLM"/>
    </source>
</evidence>
<feature type="transmembrane region" description="Helical" evidence="1">
    <location>
        <begin position="381"/>
        <end position="403"/>
    </location>
</feature>
<keyword evidence="1" id="KW-1133">Transmembrane helix</keyword>
<name>A0A0G1ENU4_9BACT</name>
<organism evidence="2 3">
    <name type="scientific">Candidatus Nomurabacteria bacterium GW2011_GWF2_43_24</name>
    <dbReference type="NCBI Taxonomy" id="1618778"/>
    <lineage>
        <taxon>Bacteria</taxon>
        <taxon>Candidatus Nomuraibacteriota</taxon>
    </lineage>
</organism>
<feature type="transmembrane region" description="Helical" evidence="1">
    <location>
        <begin position="349"/>
        <end position="375"/>
    </location>
</feature>
<sequence>MKKVIKEKSKSRIKTKSKILVLGLILIIAAGFFISVQNVSAQEVKRACYDGDFFFVSGVTDETDCKSRGADHHWWTSAEAAAALTASRQRDPSKKMCFDSKGFSTSATTETECLTPAGNGNVWRTAAEQAAANATISANQSPFDAAVNLSKNSCNVTPVGGGSFVGCILQFVYWTFYTLGAWLLAIAASFFNYFIKITLGPELLKSDFVSHAWGVVRDLSNIFFILILLFIAIKIILDLGGSEAKKMIAKVIIIALLINFSMFFTHMVIDSSNILALIFYNKLNTVDEKNPNKAEQLIDYATGQKDLAGGLTQSFNPVYKLDNKFFTEAKEIRIPGRPPIKEPVSTGTLIGITVIAGAIMLFAAYALFISALAFLGRLIELFVLIIFSPFAFMSFAVPKLAGIEYLGWGAWSKRLLTVSFMAPIFMFFLYFIFLLLGESEGKNMFTDSLKGEGMVRTLLSIIIPAMVVLILLLKATEFAKKGSGTFGEAIIKGGKMVAGVAGGLALGAATGGAGFALRAGIGGVGGTLANKTASGVNWLAKKDSWIGKGARGLGANRIASGLTYAGALAQRSSFDLRAGGGLARMTGLNIGQAQKGGREQARKDKVEKRQKRANMLKVRDDESISKKIRAKEMDLQVMLNKVAGDFHTLDEAIKDKRQDKRDETDPVEKRRITNEIKELLAVKKTIKSGGVATLAAGKLGAGSAARTFTGPTQNGETIKSLSNSNNGIITELKNKKELESRRRTTAFAKRTGRWYKGSANKQAKYEIIMESKIATPGEDHST</sequence>
<dbReference type="Proteomes" id="UP000033907">
    <property type="component" value="Unassembled WGS sequence"/>
</dbReference>
<keyword evidence="1" id="KW-0472">Membrane</keyword>
<feature type="transmembrane region" description="Helical" evidence="1">
    <location>
        <begin position="215"/>
        <end position="236"/>
    </location>
</feature>
<comment type="caution">
    <text evidence="2">The sequence shown here is derived from an EMBL/GenBank/DDBJ whole genome shotgun (WGS) entry which is preliminary data.</text>
</comment>
<accession>A0A0G1ENU4</accession>
<evidence type="ECO:0000313" key="2">
    <source>
        <dbReference type="EMBL" id="KKT11488.1"/>
    </source>
</evidence>
<feature type="transmembrane region" description="Helical" evidence="1">
    <location>
        <begin position="415"/>
        <end position="433"/>
    </location>
</feature>
<feature type="transmembrane region" description="Helical" evidence="1">
    <location>
        <begin position="171"/>
        <end position="195"/>
    </location>
</feature>
<keyword evidence="1" id="KW-0812">Transmembrane</keyword>
<feature type="transmembrane region" description="Helical" evidence="1">
    <location>
        <begin position="248"/>
        <end position="269"/>
    </location>
</feature>
<gene>
    <name evidence="2" type="ORF">UV91_C0005G0036</name>
</gene>
<protein>
    <recommendedName>
        <fullName evidence="4">TrbL/VirB6 plasmid conjugal transfer protein</fullName>
    </recommendedName>
</protein>
<evidence type="ECO:0000313" key="3">
    <source>
        <dbReference type="Proteomes" id="UP000033907"/>
    </source>
</evidence>
<dbReference type="EMBL" id="LCGH01000005">
    <property type="protein sequence ID" value="KKT11488.1"/>
    <property type="molecule type" value="Genomic_DNA"/>
</dbReference>
<feature type="transmembrane region" description="Helical" evidence="1">
    <location>
        <begin position="453"/>
        <end position="473"/>
    </location>
</feature>
<evidence type="ECO:0000256" key="1">
    <source>
        <dbReference type="SAM" id="Phobius"/>
    </source>
</evidence>
<reference evidence="2 3" key="1">
    <citation type="journal article" date="2015" name="Nature">
        <title>rRNA introns, odd ribosomes, and small enigmatic genomes across a large radiation of phyla.</title>
        <authorList>
            <person name="Brown C.T."/>
            <person name="Hug L.A."/>
            <person name="Thomas B.C."/>
            <person name="Sharon I."/>
            <person name="Castelle C.J."/>
            <person name="Singh A."/>
            <person name="Wilkins M.J."/>
            <person name="Williams K.H."/>
            <person name="Banfield J.F."/>
        </authorList>
    </citation>
    <scope>NUCLEOTIDE SEQUENCE [LARGE SCALE GENOMIC DNA]</scope>
</reference>
<proteinExistence type="predicted"/>
<dbReference type="AlphaFoldDB" id="A0A0G1ENU4"/>